<evidence type="ECO:0000256" key="1">
    <source>
        <dbReference type="SAM" id="MobiDB-lite"/>
    </source>
</evidence>
<evidence type="ECO:0000313" key="3">
    <source>
        <dbReference type="Proteomes" id="UP000822688"/>
    </source>
</evidence>
<name>A0A8T0GQG4_CERPU</name>
<dbReference type="Proteomes" id="UP000822688">
    <property type="component" value="Chromosome 9"/>
</dbReference>
<dbReference type="EMBL" id="CM026430">
    <property type="protein sequence ID" value="KAG0561841.1"/>
    <property type="molecule type" value="Genomic_DNA"/>
</dbReference>
<protein>
    <submittedName>
        <fullName evidence="2">Uncharacterized protein</fullName>
    </submittedName>
</protein>
<comment type="caution">
    <text evidence="2">The sequence shown here is derived from an EMBL/GenBank/DDBJ whole genome shotgun (WGS) entry which is preliminary data.</text>
</comment>
<sequence>MLLCWGLRCGHRPFHSTQGAPGSSPATHSQKENELRYHLGHPQIAEISNETSPGVSRGRLRSGCGAEWWRRREEGDGGEGSLREREERRGRRRGGDGEERRRGARRSGG</sequence>
<accession>A0A8T0GQG4</accession>
<organism evidence="2 3">
    <name type="scientific">Ceratodon purpureus</name>
    <name type="common">Fire moss</name>
    <name type="synonym">Dicranum purpureum</name>
    <dbReference type="NCBI Taxonomy" id="3225"/>
    <lineage>
        <taxon>Eukaryota</taxon>
        <taxon>Viridiplantae</taxon>
        <taxon>Streptophyta</taxon>
        <taxon>Embryophyta</taxon>
        <taxon>Bryophyta</taxon>
        <taxon>Bryophytina</taxon>
        <taxon>Bryopsida</taxon>
        <taxon>Dicranidae</taxon>
        <taxon>Pseudoditrichales</taxon>
        <taxon>Ditrichaceae</taxon>
        <taxon>Ceratodon</taxon>
    </lineage>
</organism>
<feature type="compositionally biased region" description="Basic and acidic residues" evidence="1">
    <location>
        <begin position="68"/>
        <end position="101"/>
    </location>
</feature>
<keyword evidence="3" id="KW-1185">Reference proteome</keyword>
<reference evidence="2" key="1">
    <citation type="submission" date="2020-06" db="EMBL/GenBank/DDBJ databases">
        <title>WGS assembly of Ceratodon purpureus strain R40.</title>
        <authorList>
            <person name="Carey S.B."/>
            <person name="Jenkins J."/>
            <person name="Shu S."/>
            <person name="Lovell J.T."/>
            <person name="Sreedasyam A."/>
            <person name="Maumus F."/>
            <person name="Tiley G.P."/>
            <person name="Fernandez-Pozo N."/>
            <person name="Barry K."/>
            <person name="Chen C."/>
            <person name="Wang M."/>
            <person name="Lipzen A."/>
            <person name="Daum C."/>
            <person name="Saski C.A."/>
            <person name="Payton A.C."/>
            <person name="Mcbreen J.C."/>
            <person name="Conrad R.E."/>
            <person name="Kollar L.M."/>
            <person name="Olsson S."/>
            <person name="Huttunen S."/>
            <person name="Landis J.B."/>
            <person name="Wickett N.J."/>
            <person name="Johnson M.G."/>
            <person name="Rensing S.A."/>
            <person name="Grimwood J."/>
            <person name="Schmutz J."/>
            <person name="Mcdaniel S.F."/>
        </authorList>
    </citation>
    <scope>NUCLEOTIDE SEQUENCE</scope>
    <source>
        <strain evidence="2">R40</strain>
    </source>
</reference>
<feature type="region of interest" description="Disordered" evidence="1">
    <location>
        <begin position="13"/>
        <end position="109"/>
    </location>
</feature>
<dbReference type="AlphaFoldDB" id="A0A8T0GQG4"/>
<gene>
    <name evidence="2" type="ORF">KC19_9G096600</name>
</gene>
<feature type="compositionally biased region" description="Polar residues" evidence="1">
    <location>
        <begin position="15"/>
        <end position="28"/>
    </location>
</feature>
<proteinExistence type="predicted"/>
<evidence type="ECO:0000313" key="2">
    <source>
        <dbReference type="EMBL" id="KAG0561841.1"/>
    </source>
</evidence>